<protein>
    <submittedName>
        <fullName evidence="2">Uncharacterized protein</fullName>
    </submittedName>
</protein>
<feature type="region of interest" description="Disordered" evidence="1">
    <location>
        <begin position="1"/>
        <end position="32"/>
    </location>
</feature>
<organism evidence="2 3">
    <name type="scientific">Pseudolysinimonas kribbensis</name>
    <dbReference type="NCBI Taxonomy" id="433641"/>
    <lineage>
        <taxon>Bacteria</taxon>
        <taxon>Bacillati</taxon>
        <taxon>Actinomycetota</taxon>
        <taxon>Actinomycetes</taxon>
        <taxon>Micrococcales</taxon>
        <taxon>Microbacteriaceae</taxon>
        <taxon>Pseudolysinimonas</taxon>
    </lineage>
</organism>
<feature type="region of interest" description="Disordered" evidence="1">
    <location>
        <begin position="46"/>
        <end position="76"/>
    </location>
</feature>
<accession>A0ABQ6KDA2</accession>
<evidence type="ECO:0000313" key="2">
    <source>
        <dbReference type="EMBL" id="GMA96724.1"/>
    </source>
</evidence>
<evidence type="ECO:0000256" key="1">
    <source>
        <dbReference type="SAM" id="MobiDB-lite"/>
    </source>
</evidence>
<dbReference type="EMBL" id="BSVB01000001">
    <property type="protein sequence ID" value="GMA96724.1"/>
    <property type="molecule type" value="Genomic_DNA"/>
</dbReference>
<keyword evidence="3" id="KW-1185">Reference proteome</keyword>
<sequence>MAEQVLGHAERERELQEGVDDGRDGDRADDRERHVALRVARLAGQLDALPEPAVGEDDARGRDRDEDAPDPSGANPWLVKFAGLPMLVVPSAVMRKTTMMSAMIASFHHTSTLFTRANSLTPK</sequence>
<name>A0ABQ6KDA2_9MICO</name>
<comment type="caution">
    <text evidence="2">The sequence shown here is derived from an EMBL/GenBank/DDBJ whole genome shotgun (WGS) entry which is preliminary data.</text>
</comment>
<dbReference type="Proteomes" id="UP001157034">
    <property type="component" value="Unassembled WGS sequence"/>
</dbReference>
<feature type="compositionally biased region" description="Basic and acidic residues" evidence="1">
    <location>
        <begin position="8"/>
        <end position="32"/>
    </location>
</feature>
<reference evidence="3" key="1">
    <citation type="journal article" date="2019" name="Int. J. Syst. Evol. Microbiol.">
        <title>The Global Catalogue of Microorganisms (GCM) 10K type strain sequencing project: providing services to taxonomists for standard genome sequencing and annotation.</title>
        <authorList>
            <consortium name="The Broad Institute Genomics Platform"/>
            <consortium name="The Broad Institute Genome Sequencing Center for Infectious Disease"/>
            <person name="Wu L."/>
            <person name="Ma J."/>
        </authorList>
    </citation>
    <scope>NUCLEOTIDE SEQUENCE [LARGE SCALE GENOMIC DNA]</scope>
    <source>
        <strain evidence="3">NBRC 108894</strain>
    </source>
</reference>
<proteinExistence type="predicted"/>
<gene>
    <name evidence="2" type="ORF">GCM10025881_35480</name>
</gene>
<evidence type="ECO:0000313" key="3">
    <source>
        <dbReference type="Proteomes" id="UP001157034"/>
    </source>
</evidence>